<name>A0A1I6X577_9ACTN</name>
<evidence type="ECO:0000313" key="3">
    <source>
        <dbReference type="Proteomes" id="UP000199165"/>
    </source>
</evidence>
<dbReference type="PANTHER" id="PTHR34817">
    <property type="entry name" value="NUCLEOTIDYLTRANSFERASE"/>
    <property type="match status" value="1"/>
</dbReference>
<reference evidence="3" key="1">
    <citation type="submission" date="2016-10" db="EMBL/GenBank/DDBJ databases">
        <authorList>
            <person name="Varghese N."/>
            <person name="Submissions S."/>
        </authorList>
    </citation>
    <scope>NUCLEOTIDE SEQUENCE [LARGE SCALE GENOMIC DNA]</scope>
    <source>
        <strain evidence="3">DSM 45501</strain>
    </source>
</reference>
<keyword evidence="3" id="KW-1185">Reference proteome</keyword>
<accession>A0A1I6X577</accession>
<dbReference type="Pfam" id="PF10127">
    <property type="entry name" value="RlaP"/>
    <property type="match status" value="1"/>
</dbReference>
<sequence length="272" mass="30553">MFSASPGTEQVGYTEHGDREVASRGEILRTVVGSGVHGIALPGTDDHDEMGVFLQPPEHVLGMKAPVEHYVYRTRPEGERSGPGDTDLVLYSLHKYLRLALKGNPTVLIPLYAPEEAIVRCDPLGEQLRGMSSSLLSQRAVHRFLGYLNSQRDRLLENSGTARTPNRPELVSAHGYDTKYASHALRLAYQGHEIARHGRLTLPMPDREREHVLTVKRGEITELRRVLDDIERVSARAERLLSEQRTPLPEEPDHEAVSAWSIRAQRSHWGWA</sequence>
<evidence type="ECO:0000256" key="1">
    <source>
        <dbReference type="SAM" id="MobiDB-lite"/>
    </source>
</evidence>
<proteinExistence type="predicted"/>
<dbReference type="Proteomes" id="UP000199165">
    <property type="component" value="Unassembled WGS sequence"/>
</dbReference>
<protein>
    <submittedName>
        <fullName evidence="2">Predicted nucleotidyltransferase</fullName>
    </submittedName>
</protein>
<dbReference type="EMBL" id="FPAT01000001">
    <property type="protein sequence ID" value="SFT33377.1"/>
    <property type="molecule type" value="Genomic_DNA"/>
</dbReference>
<organism evidence="2 3">
    <name type="scientific">Actinopolyspora righensis</name>
    <dbReference type="NCBI Taxonomy" id="995060"/>
    <lineage>
        <taxon>Bacteria</taxon>
        <taxon>Bacillati</taxon>
        <taxon>Actinomycetota</taxon>
        <taxon>Actinomycetes</taxon>
        <taxon>Actinopolysporales</taxon>
        <taxon>Actinopolysporaceae</taxon>
        <taxon>Actinopolyspora</taxon>
        <taxon>Actinopolyspora alba group</taxon>
    </lineage>
</organism>
<keyword evidence="2" id="KW-0808">Transferase</keyword>
<dbReference type="AlphaFoldDB" id="A0A1I6X577"/>
<dbReference type="STRING" id="995060.SAMN04487904_101190"/>
<dbReference type="PANTHER" id="PTHR34817:SF1">
    <property type="entry name" value="NUCLEOTIDYLTRANSFERASE"/>
    <property type="match status" value="1"/>
</dbReference>
<gene>
    <name evidence="2" type="ORF">SAMN04487904_101190</name>
</gene>
<dbReference type="GO" id="GO:0016740">
    <property type="term" value="F:transferase activity"/>
    <property type="evidence" value="ECO:0007669"/>
    <property type="project" value="UniProtKB-KW"/>
</dbReference>
<feature type="region of interest" description="Disordered" evidence="1">
    <location>
        <begin position="1"/>
        <end position="20"/>
    </location>
</feature>
<dbReference type="RefSeq" id="WP_092972775.1">
    <property type="nucleotide sequence ID" value="NZ_FPAT01000001.1"/>
</dbReference>
<evidence type="ECO:0000313" key="2">
    <source>
        <dbReference type="EMBL" id="SFT33377.1"/>
    </source>
</evidence>
<dbReference type="InterPro" id="IPR018775">
    <property type="entry name" value="RlaP"/>
</dbReference>